<dbReference type="InterPro" id="IPR057258">
    <property type="entry name" value="Ribosomal_uS3"/>
</dbReference>
<dbReference type="Pfam" id="PF00189">
    <property type="entry name" value="Ribosomal_S3_C"/>
    <property type="match status" value="1"/>
</dbReference>
<dbReference type="EMBL" id="CP028359">
    <property type="protein sequence ID" value="AXN02660.1"/>
    <property type="molecule type" value="Genomic_DNA"/>
</dbReference>
<evidence type="ECO:0000313" key="12">
    <source>
        <dbReference type="Proteomes" id="UP000257017"/>
    </source>
</evidence>
<dbReference type="InterPro" id="IPR036419">
    <property type="entry name" value="Ribosomal_S3_C_sf"/>
</dbReference>
<dbReference type="Gene3D" id="3.30.300.20">
    <property type="match status" value="1"/>
</dbReference>
<organism evidence="11 12">
    <name type="scientific">Candidatus Karelsulcia muelleri</name>
    <dbReference type="NCBI Taxonomy" id="336810"/>
    <lineage>
        <taxon>Bacteria</taxon>
        <taxon>Pseudomonadati</taxon>
        <taxon>Bacteroidota</taxon>
        <taxon>Flavobacteriia</taxon>
        <taxon>Flavobacteriales</taxon>
        <taxon>Candidatus Karelsulcia</taxon>
    </lineage>
</organism>
<dbReference type="RefSeq" id="WP_158380366.1">
    <property type="nucleotide sequence ID" value="NZ_CP028359.1"/>
</dbReference>
<dbReference type="OrthoDB" id="9806396at2"/>
<evidence type="ECO:0000259" key="10">
    <source>
        <dbReference type="PROSITE" id="PS50823"/>
    </source>
</evidence>
<proteinExistence type="inferred from homology"/>
<dbReference type="Pfam" id="PF07650">
    <property type="entry name" value="KH_2"/>
    <property type="match status" value="1"/>
</dbReference>
<gene>
    <name evidence="8" type="primary">rpsC</name>
    <name evidence="11" type="ORF">C9I73_123</name>
</gene>
<evidence type="ECO:0000313" key="11">
    <source>
        <dbReference type="EMBL" id="AXN02660.1"/>
    </source>
</evidence>
<dbReference type="InterPro" id="IPR009019">
    <property type="entry name" value="KH_sf_prok-type"/>
</dbReference>
<reference evidence="11 12" key="1">
    <citation type="submission" date="2018-03" db="EMBL/GenBank/DDBJ databases">
        <title>A parallel universe: an anciently diverged bacterial symbiosis in a Hawaiian planthopper (Hemiptera: Cixiidae) reveals rearranged nutritional responsibilities.</title>
        <authorList>
            <person name="Bennett G."/>
            <person name="Mao M."/>
        </authorList>
    </citation>
    <scope>NUCLEOTIDE SEQUENCE [LARGE SCALE GENOMIC DNA]</scope>
    <source>
        <strain evidence="11 12">OLIH</strain>
    </source>
</reference>
<comment type="similarity">
    <text evidence="1 8 9">Belongs to the universal ribosomal protein uS3 family.</text>
</comment>
<sequence>MGQKVNPISNRLGISTYWKSRWYSENFKQLKEDLEIRNYLNIRLAKGFLSSIYIERTNSKIFITIYSSRPAIIIGKLGNEIEKLKQGINKILKQGINKKQININILEVKIPEVDALLIAKNIANQIENRLSYKKAIKFAIYSALRKKVEGIKIQISGRLNGTEMARTEFYKEGRIPFSTFRANIDYATYEAHTTYGKLGLKVWIMKGVVYSKKELYILNRIPKKKIKITYVKAKKKEI</sequence>
<evidence type="ECO:0000256" key="8">
    <source>
        <dbReference type="HAMAP-Rule" id="MF_01309"/>
    </source>
</evidence>
<protein>
    <recommendedName>
        <fullName evidence="7 8">Small ribosomal subunit protein uS3</fullName>
    </recommendedName>
</protein>
<dbReference type="CDD" id="cd02412">
    <property type="entry name" value="KH-II_30S_S3"/>
    <property type="match status" value="1"/>
</dbReference>
<dbReference type="AlphaFoldDB" id="A0A346E105"/>
<evidence type="ECO:0000256" key="6">
    <source>
        <dbReference type="ARBA" id="ARBA00024998"/>
    </source>
</evidence>
<keyword evidence="4 8" id="KW-0689">Ribosomal protein</keyword>
<dbReference type="Proteomes" id="UP000257017">
    <property type="component" value="Chromosome"/>
</dbReference>
<name>A0A346E105_9FLAO</name>
<dbReference type="Gene3D" id="3.30.1140.32">
    <property type="entry name" value="Ribosomal protein S3, C-terminal domain"/>
    <property type="match status" value="1"/>
</dbReference>
<dbReference type="GO" id="GO:0019843">
    <property type="term" value="F:rRNA binding"/>
    <property type="evidence" value="ECO:0007669"/>
    <property type="project" value="UniProtKB-UniRule"/>
</dbReference>
<comment type="function">
    <text evidence="6 8">Binds the lower part of the 30S subunit head. Binds mRNA in the 70S ribosome, positioning it for translation.</text>
</comment>
<dbReference type="GO" id="GO:0006412">
    <property type="term" value="P:translation"/>
    <property type="evidence" value="ECO:0007669"/>
    <property type="project" value="UniProtKB-UniRule"/>
</dbReference>
<dbReference type="NCBIfam" id="TIGR01009">
    <property type="entry name" value="rpsC_bact"/>
    <property type="match status" value="1"/>
</dbReference>
<dbReference type="GO" id="GO:0003729">
    <property type="term" value="F:mRNA binding"/>
    <property type="evidence" value="ECO:0007669"/>
    <property type="project" value="UniProtKB-UniRule"/>
</dbReference>
<dbReference type="SUPFAM" id="SSF54821">
    <property type="entry name" value="Ribosomal protein S3 C-terminal domain"/>
    <property type="match status" value="1"/>
</dbReference>
<evidence type="ECO:0000256" key="7">
    <source>
        <dbReference type="ARBA" id="ARBA00035257"/>
    </source>
</evidence>
<evidence type="ECO:0000256" key="2">
    <source>
        <dbReference type="ARBA" id="ARBA00022730"/>
    </source>
</evidence>
<evidence type="ECO:0000256" key="1">
    <source>
        <dbReference type="ARBA" id="ARBA00010761"/>
    </source>
</evidence>
<evidence type="ECO:0000256" key="5">
    <source>
        <dbReference type="ARBA" id="ARBA00023274"/>
    </source>
</evidence>
<dbReference type="PROSITE" id="PS00548">
    <property type="entry name" value="RIBOSOMAL_S3"/>
    <property type="match status" value="1"/>
</dbReference>
<dbReference type="PROSITE" id="PS50823">
    <property type="entry name" value="KH_TYPE_2"/>
    <property type="match status" value="1"/>
</dbReference>
<keyword evidence="3 8" id="KW-0694">RNA-binding</keyword>
<dbReference type="PANTHER" id="PTHR11760">
    <property type="entry name" value="30S/40S RIBOSOMAL PROTEIN S3"/>
    <property type="match status" value="1"/>
</dbReference>
<dbReference type="GO" id="GO:0003735">
    <property type="term" value="F:structural constituent of ribosome"/>
    <property type="evidence" value="ECO:0007669"/>
    <property type="project" value="InterPro"/>
</dbReference>
<dbReference type="InterPro" id="IPR004044">
    <property type="entry name" value="KH_dom_type_2"/>
</dbReference>
<dbReference type="SUPFAM" id="SSF54814">
    <property type="entry name" value="Prokaryotic type KH domain (KH-domain type II)"/>
    <property type="match status" value="1"/>
</dbReference>
<keyword evidence="2 8" id="KW-0699">rRNA-binding</keyword>
<feature type="domain" description="KH type-2" evidence="10">
    <location>
        <begin position="36"/>
        <end position="109"/>
    </location>
</feature>
<dbReference type="GO" id="GO:0022627">
    <property type="term" value="C:cytosolic small ribosomal subunit"/>
    <property type="evidence" value="ECO:0007669"/>
    <property type="project" value="TreeGrafter"/>
</dbReference>
<dbReference type="FunFam" id="3.30.300.20:FF:000001">
    <property type="entry name" value="30S ribosomal protein S3"/>
    <property type="match status" value="1"/>
</dbReference>
<dbReference type="HAMAP" id="MF_01309_B">
    <property type="entry name" value="Ribosomal_uS3_B"/>
    <property type="match status" value="1"/>
</dbReference>
<dbReference type="InterPro" id="IPR001351">
    <property type="entry name" value="Ribosomal_uS3_C"/>
</dbReference>
<accession>A0A346E105</accession>
<evidence type="ECO:0000256" key="9">
    <source>
        <dbReference type="RuleBase" id="RU003624"/>
    </source>
</evidence>
<dbReference type="InterPro" id="IPR005704">
    <property type="entry name" value="Ribosomal_uS3_bac-typ"/>
</dbReference>
<dbReference type="PANTHER" id="PTHR11760:SF19">
    <property type="entry name" value="SMALL RIBOSOMAL SUBUNIT PROTEIN US3C"/>
    <property type="match status" value="1"/>
</dbReference>
<comment type="subunit">
    <text evidence="8">Part of the 30S ribosomal subunit. Forms a tight complex with proteins S10 and S14.</text>
</comment>
<keyword evidence="5 8" id="KW-0687">Ribonucleoprotein</keyword>
<evidence type="ECO:0000256" key="4">
    <source>
        <dbReference type="ARBA" id="ARBA00022980"/>
    </source>
</evidence>
<dbReference type="InterPro" id="IPR015946">
    <property type="entry name" value="KH_dom-like_a/b"/>
</dbReference>
<dbReference type="InterPro" id="IPR018280">
    <property type="entry name" value="Ribosomal_uS3_CS"/>
</dbReference>
<evidence type="ECO:0000256" key="3">
    <source>
        <dbReference type="ARBA" id="ARBA00022884"/>
    </source>
</evidence>